<reference evidence="1 2" key="1">
    <citation type="journal article" date="2019" name="Genome Biol. Evol.">
        <title>Day and night: Metabolic profiles and evolutionary relationships of six axenic non-marine cyanobacteria.</title>
        <authorList>
            <person name="Will S.E."/>
            <person name="Henke P."/>
            <person name="Boedeker C."/>
            <person name="Huang S."/>
            <person name="Brinkmann H."/>
            <person name="Rohde M."/>
            <person name="Jarek M."/>
            <person name="Friedl T."/>
            <person name="Seufert S."/>
            <person name="Schumacher M."/>
            <person name="Overmann J."/>
            <person name="Neumann-Schaal M."/>
            <person name="Petersen J."/>
        </authorList>
    </citation>
    <scope>NUCLEOTIDE SEQUENCE [LARGE SCALE GENOMIC DNA]</scope>
    <source>
        <strain evidence="1 2">SAG 39.79</strain>
    </source>
</reference>
<proteinExistence type="predicted"/>
<keyword evidence="2" id="KW-1185">Reference proteome</keyword>
<evidence type="ECO:0000313" key="1">
    <source>
        <dbReference type="EMBL" id="RUT14606.1"/>
    </source>
</evidence>
<accession>A0AB37UUG4</accession>
<dbReference type="EMBL" id="RSCK01000001">
    <property type="protein sequence ID" value="RUT14606.1"/>
    <property type="molecule type" value="Genomic_DNA"/>
</dbReference>
<name>A0AB37UUG4_9CYAN</name>
<sequence>MRAAREYNLRPSNTTEQKLIEAADNAASRLEDIARKIEKLIADNKSRNARRAQRILTDIREDLLVEVGGYKNKVYQ</sequence>
<dbReference type="AlphaFoldDB" id="A0AB37UUG4"/>
<protein>
    <submittedName>
        <fullName evidence="1">Uncharacterized protein</fullName>
    </submittedName>
</protein>
<comment type="caution">
    <text evidence="1">The sequence shown here is derived from an EMBL/GenBank/DDBJ whole genome shotgun (WGS) entry which is preliminary data.</text>
</comment>
<evidence type="ECO:0000313" key="2">
    <source>
        <dbReference type="Proteomes" id="UP000282574"/>
    </source>
</evidence>
<dbReference type="Proteomes" id="UP000282574">
    <property type="component" value="Unassembled WGS sequence"/>
</dbReference>
<gene>
    <name evidence="1" type="ORF">DSM107010_01520</name>
</gene>
<organism evidence="1 2">
    <name type="scientific">Chroococcidiopsis cubana SAG 39.79</name>
    <dbReference type="NCBI Taxonomy" id="388085"/>
    <lineage>
        <taxon>Bacteria</taxon>
        <taxon>Bacillati</taxon>
        <taxon>Cyanobacteriota</taxon>
        <taxon>Cyanophyceae</taxon>
        <taxon>Chroococcidiopsidales</taxon>
        <taxon>Chroococcidiopsidaceae</taxon>
        <taxon>Chroococcidiopsis</taxon>
    </lineage>
</organism>